<evidence type="ECO:0000256" key="1">
    <source>
        <dbReference type="SAM" id="SignalP"/>
    </source>
</evidence>
<name>A0A1M5EJB9_9BACT</name>
<protein>
    <submittedName>
        <fullName evidence="3">Putative beta-lactamase-inhibitor-like, PepSY-like</fullName>
    </submittedName>
</protein>
<evidence type="ECO:0000259" key="2">
    <source>
        <dbReference type="Pfam" id="PF11396"/>
    </source>
</evidence>
<dbReference type="STRING" id="1346286.SAMN05444362_11051"/>
<organism evidence="3 4">
    <name type="scientific">Dysgonomonas macrotermitis</name>
    <dbReference type="NCBI Taxonomy" id="1346286"/>
    <lineage>
        <taxon>Bacteria</taxon>
        <taxon>Pseudomonadati</taxon>
        <taxon>Bacteroidota</taxon>
        <taxon>Bacteroidia</taxon>
        <taxon>Bacteroidales</taxon>
        <taxon>Dysgonomonadaceae</taxon>
        <taxon>Dysgonomonas</taxon>
    </lineage>
</organism>
<reference evidence="4" key="1">
    <citation type="submission" date="2016-11" db="EMBL/GenBank/DDBJ databases">
        <authorList>
            <person name="Varghese N."/>
            <person name="Submissions S."/>
        </authorList>
    </citation>
    <scope>NUCLEOTIDE SEQUENCE [LARGE SCALE GENOMIC DNA]</scope>
    <source>
        <strain evidence="4">DSM 27370</strain>
    </source>
</reference>
<evidence type="ECO:0000313" key="3">
    <source>
        <dbReference type="EMBL" id="SHF79220.1"/>
    </source>
</evidence>
<feature type="signal peptide" evidence="1">
    <location>
        <begin position="1"/>
        <end position="19"/>
    </location>
</feature>
<keyword evidence="4" id="KW-1185">Reference proteome</keyword>
<sequence>MKRLLFLVLVLSIATGAFAGRWGRMVEIDANNLPSTSKNIISKYFKGISAVTFAAEWPNNYGVHLNNDYKLNFYKDGSLKDAEAKNKPLPMSILKELPREIHSYISSKYGNWALTEVEVKSSKIEVELENGNLEAKLKFSRTGQLLKEKIDD</sequence>
<dbReference type="AlphaFoldDB" id="A0A1M5EJB9"/>
<dbReference type="Proteomes" id="UP000184480">
    <property type="component" value="Unassembled WGS sequence"/>
</dbReference>
<accession>A0A1M5EJB9</accession>
<dbReference type="EMBL" id="FQUC01000010">
    <property type="protein sequence ID" value="SHF79220.1"/>
    <property type="molecule type" value="Genomic_DNA"/>
</dbReference>
<dbReference type="InterPro" id="IPR021533">
    <property type="entry name" value="PepSY-like"/>
</dbReference>
<dbReference type="RefSeq" id="WP_062182294.1">
    <property type="nucleotide sequence ID" value="NZ_BBXL01000016.1"/>
</dbReference>
<gene>
    <name evidence="3" type="ORF">SAMN05444362_11051</name>
</gene>
<proteinExistence type="predicted"/>
<dbReference type="OrthoDB" id="710080at2"/>
<evidence type="ECO:0000313" key="4">
    <source>
        <dbReference type="Proteomes" id="UP000184480"/>
    </source>
</evidence>
<dbReference type="SUPFAM" id="SSF160574">
    <property type="entry name" value="BT0923-like"/>
    <property type="match status" value="1"/>
</dbReference>
<feature type="domain" description="Putative beta-lactamase-inhibitor-like PepSY-like" evidence="2">
    <location>
        <begin position="60"/>
        <end position="147"/>
    </location>
</feature>
<feature type="chain" id="PRO_5009909866" evidence="1">
    <location>
        <begin position="20"/>
        <end position="152"/>
    </location>
</feature>
<dbReference type="Pfam" id="PF11396">
    <property type="entry name" value="PepSY_like"/>
    <property type="match status" value="1"/>
</dbReference>
<dbReference type="Gene3D" id="3.40.1420.30">
    <property type="match status" value="1"/>
</dbReference>
<keyword evidence="1" id="KW-0732">Signal</keyword>